<dbReference type="RefSeq" id="XP_001455780.1">
    <property type="nucleotide sequence ID" value="XM_001455743.1"/>
</dbReference>
<dbReference type="EMBL" id="CT868649">
    <property type="protein sequence ID" value="CAK88383.1"/>
    <property type="molecule type" value="Genomic_DNA"/>
</dbReference>
<sequence>MNIAFSAYFLCANLDKCFEVLIKSNRLPEADQFKQFQEFLNQDLFPQLQNNPNLDLSQITYESGEY</sequence>
<dbReference type="AlphaFoldDB" id="A0DZB6"/>
<gene>
    <name evidence="1" type="ORF">GSPATT00003352001</name>
</gene>
<dbReference type="GeneID" id="5041565"/>
<name>A0DZB6_PARTE</name>
<dbReference type="Proteomes" id="UP000000600">
    <property type="component" value="Unassembled WGS sequence"/>
</dbReference>
<evidence type="ECO:0000313" key="2">
    <source>
        <dbReference type="Proteomes" id="UP000000600"/>
    </source>
</evidence>
<organism evidence="1 2">
    <name type="scientific">Paramecium tetraurelia</name>
    <dbReference type="NCBI Taxonomy" id="5888"/>
    <lineage>
        <taxon>Eukaryota</taxon>
        <taxon>Sar</taxon>
        <taxon>Alveolata</taxon>
        <taxon>Ciliophora</taxon>
        <taxon>Intramacronucleata</taxon>
        <taxon>Oligohymenophorea</taxon>
        <taxon>Peniculida</taxon>
        <taxon>Parameciidae</taxon>
        <taxon>Paramecium</taxon>
    </lineage>
</organism>
<dbReference type="InParanoid" id="A0DZB6"/>
<protein>
    <submittedName>
        <fullName evidence="1">Uncharacterized protein</fullName>
    </submittedName>
</protein>
<dbReference type="Gene3D" id="1.25.40.470">
    <property type="match status" value="1"/>
</dbReference>
<dbReference type="KEGG" id="ptm:GSPATT00003352001"/>
<evidence type="ECO:0000313" key="1">
    <source>
        <dbReference type="EMBL" id="CAK88383.1"/>
    </source>
</evidence>
<reference evidence="1 2" key="1">
    <citation type="journal article" date="2006" name="Nature">
        <title>Global trends of whole-genome duplications revealed by the ciliate Paramecium tetraurelia.</title>
        <authorList>
            <consortium name="Genoscope"/>
            <person name="Aury J.-M."/>
            <person name="Jaillon O."/>
            <person name="Duret L."/>
            <person name="Noel B."/>
            <person name="Jubin C."/>
            <person name="Porcel B.M."/>
            <person name="Segurens B."/>
            <person name="Daubin V."/>
            <person name="Anthouard V."/>
            <person name="Aiach N."/>
            <person name="Arnaiz O."/>
            <person name="Billaut A."/>
            <person name="Beisson J."/>
            <person name="Blanc I."/>
            <person name="Bouhouche K."/>
            <person name="Camara F."/>
            <person name="Duharcourt S."/>
            <person name="Guigo R."/>
            <person name="Gogendeau D."/>
            <person name="Katinka M."/>
            <person name="Keller A.-M."/>
            <person name="Kissmehl R."/>
            <person name="Klotz C."/>
            <person name="Koll F."/>
            <person name="Le Moue A."/>
            <person name="Lepere C."/>
            <person name="Malinsky S."/>
            <person name="Nowacki M."/>
            <person name="Nowak J.K."/>
            <person name="Plattner H."/>
            <person name="Poulain J."/>
            <person name="Ruiz F."/>
            <person name="Serrano V."/>
            <person name="Zagulski M."/>
            <person name="Dessen P."/>
            <person name="Betermier M."/>
            <person name="Weissenbach J."/>
            <person name="Scarpelli C."/>
            <person name="Schachter V."/>
            <person name="Sperling L."/>
            <person name="Meyer E."/>
            <person name="Cohen J."/>
            <person name="Wincker P."/>
        </authorList>
    </citation>
    <scope>NUCLEOTIDE SEQUENCE [LARGE SCALE GENOMIC DNA]</scope>
    <source>
        <strain evidence="1 2">Stock d4-2</strain>
    </source>
</reference>
<dbReference type="HOGENOM" id="CLU_2836741_0_0_1"/>
<proteinExistence type="predicted"/>
<keyword evidence="2" id="KW-1185">Reference proteome</keyword>
<accession>A0DZB6</accession>
<dbReference type="OrthoDB" id="10261470at2759"/>